<protein>
    <submittedName>
        <fullName evidence="7">Uncharacterized protein</fullName>
    </submittedName>
</protein>
<proteinExistence type="predicted"/>
<comment type="caution">
    <text evidence="7">The sequence shown here is derived from an EMBL/GenBank/DDBJ whole genome shotgun (WGS) entry which is preliminary data.</text>
</comment>
<feature type="transmembrane region" description="Helical" evidence="6">
    <location>
        <begin position="263"/>
        <end position="283"/>
    </location>
</feature>
<dbReference type="InterPro" id="IPR050833">
    <property type="entry name" value="Poly_Biosynth_Transport"/>
</dbReference>
<name>A0A1G1WQS7_9BACT</name>
<dbReference type="AlphaFoldDB" id="A0A1G1WQS7"/>
<reference evidence="7 8" key="1">
    <citation type="journal article" date="2016" name="Nat. Commun.">
        <title>Thousands of microbial genomes shed light on interconnected biogeochemical processes in an aquifer system.</title>
        <authorList>
            <person name="Anantharaman K."/>
            <person name="Brown C.T."/>
            <person name="Hug L.A."/>
            <person name="Sharon I."/>
            <person name="Castelle C.J."/>
            <person name="Probst A.J."/>
            <person name="Thomas B.C."/>
            <person name="Singh A."/>
            <person name="Wilkins M.J."/>
            <person name="Karaoz U."/>
            <person name="Brodie E.L."/>
            <person name="Williams K.H."/>
            <person name="Hubbard S.S."/>
            <person name="Banfield J.F."/>
        </authorList>
    </citation>
    <scope>NUCLEOTIDE SEQUENCE [LARGE SCALE GENOMIC DNA]</scope>
</reference>
<gene>
    <name evidence="7" type="ORF">A3F35_03415</name>
</gene>
<evidence type="ECO:0000256" key="5">
    <source>
        <dbReference type="ARBA" id="ARBA00023136"/>
    </source>
</evidence>
<evidence type="ECO:0000256" key="6">
    <source>
        <dbReference type="SAM" id="Phobius"/>
    </source>
</evidence>
<evidence type="ECO:0000256" key="4">
    <source>
        <dbReference type="ARBA" id="ARBA00022989"/>
    </source>
</evidence>
<comment type="subcellular location">
    <subcellularLocation>
        <location evidence="1">Cell membrane</location>
        <topology evidence="1">Multi-pass membrane protein</topology>
    </subcellularLocation>
</comment>
<feature type="transmembrane region" description="Helical" evidence="6">
    <location>
        <begin position="120"/>
        <end position="145"/>
    </location>
</feature>
<dbReference type="PANTHER" id="PTHR30250:SF11">
    <property type="entry name" value="O-ANTIGEN TRANSPORTER-RELATED"/>
    <property type="match status" value="1"/>
</dbReference>
<dbReference type="InterPro" id="IPR002797">
    <property type="entry name" value="Polysacc_synth"/>
</dbReference>
<evidence type="ECO:0000313" key="8">
    <source>
        <dbReference type="Proteomes" id="UP000178068"/>
    </source>
</evidence>
<keyword evidence="5 6" id="KW-0472">Membrane</keyword>
<evidence type="ECO:0000313" key="7">
    <source>
        <dbReference type="EMBL" id="OGY30073.1"/>
    </source>
</evidence>
<dbReference type="GO" id="GO:0005886">
    <property type="term" value="C:plasma membrane"/>
    <property type="evidence" value="ECO:0007669"/>
    <property type="project" value="UniProtKB-SubCell"/>
</dbReference>
<feature type="transmembrane region" description="Helical" evidence="6">
    <location>
        <begin position="370"/>
        <end position="389"/>
    </location>
</feature>
<sequence length="425" mass="47172">MIELAVMRLSFRLAYNSLVQIIGRLLGGLVNLLVILIITRQLGKGVWSDYVTITSFVAIFTLIADFGLNSIFVREVSQEPLKREKNFQSLLSLRIGLALVAIFSSLAILSFTPHTTTVKLGIVIAVLAILAQSISYSASAIFQLVLRFDKAVLADIVGNLFLLVFISVASSIKIGIVAVIVLYLLANFVKALLALFFVSSYVKFGLSFDWKYAKRLLALSWAIGLTAVFSQFTANIDKQIVSLATYKASLGQNGHDAVAIYGLSYRIFDFLISFPAFLINSAFPIMLEKVKDNLEGLLNFTKKIFLVLVLSGIVLTGVSYLLAPYVLAWFGKYPESVAPLRILVLGLPVFFVTSIGFSLLIVLKKEKLLPLIYGFAAAFNFAANFYFVPNFGYNAAAWLTWITELLVLLLMMVFIFQFLRKDETY</sequence>
<dbReference type="Pfam" id="PF01943">
    <property type="entry name" value="Polysacc_synt"/>
    <property type="match status" value="1"/>
</dbReference>
<accession>A0A1G1WQS7</accession>
<keyword evidence="4 6" id="KW-1133">Transmembrane helix</keyword>
<keyword evidence="2" id="KW-1003">Cell membrane</keyword>
<feature type="transmembrane region" description="Helical" evidence="6">
    <location>
        <begin position="21"/>
        <end position="38"/>
    </location>
</feature>
<feature type="transmembrane region" description="Helical" evidence="6">
    <location>
        <begin position="395"/>
        <end position="419"/>
    </location>
</feature>
<evidence type="ECO:0000256" key="3">
    <source>
        <dbReference type="ARBA" id="ARBA00022692"/>
    </source>
</evidence>
<dbReference type="Proteomes" id="UP000178068">
    <property type="component" value="Unassembled WGS sequence"/>
</dbReference>
<feature type="transmembrane region" description="Helical" evidence="6">
    <location>
        <begin position="342"/>
        <end position="363"/>
    </location>
</feature>
<evidence type="ECO:0000256" key="2">
    <source>
        <dbReference type="ARBA" id="ARBA00022475"/>
    </source>
</evidence>
<keyword evidence="3 6" id="KW-0812">Transmembrane</keyword>
<feature type="transmembrane region" description="Helical" evidence="6">
    <location>
        <begin position="152"/>
        <end position="170"/>
    </location>
</feature>
<organism evidence="7 8">
    <name type="scientific">Candidatus Woykebacteria bacterium RIFCSPHIGHO2_12_FULL_45_10</name>
    <dbReference type="NCBI Taxonomy" id="1802603"/>
    <lineage>
        <taxon>Bacteria</taxon>
        <taxon>Candidatus Woykeibacteriota</taxon>
    </lineage>
</organism>
<feature type="transmembrane region" description="Helical" evidence="6">
    <location>
        <begin position="50"/>
        <end position="72"/>
    </location>
</feature>
<feature type="transmembrane region" description="Helical" evidence="6">
    <location>
        <begin position="93"/>
        <end position="114"/>
    </location>
</feature>
<dbReference type="EMBL" id="MHCZ01000015">
    <property type="protein sequence ID" value="OGY30073.1"/>
    <property type="molecule type" value="Genomic_DNA"/>
</dbReference>
<feature type="transmembrane region" description="Helical" evidence="6">
    <location>
        <begin position="304"/>
        <end position="330"/>
    </location>
</feature>
<evidence type="ECO:0000256" key="1">
    <source>
        <dbReference type="ARBA" id="ARBA00004651"/>
    </source>
</evidence>
<dbReference type="STRING" id="1802603.A3F35_03415"/>
<dbReference type="PANTHER" id="PTHR30250">
    <property type="entry name" value="PST FAMILY PREDICTED COLANIC ACID TRANSPORTER"/>
    <property type="match status" value="1"/>
</dbReference>
<feature type="transmembrane region" description="Helical" evidence="6">
    <location>
        <begin position="216"/>
        <end position="234"/>
    </location>
</feature>
<feature type="transmembrane region" description="Helical" evidence="6">
    <location>
        <begin position="176"/>
        <end position="204"/>
    </location>
</feature>